<comment type="caution">
    <text evidence="1">The sequence shown here is derived from an EMBL/GenBank/DDBJ whole genome shotgun (WGS) entry which is preliminary data.</text>
</comment>
<evidence type="ECO:0000313" key="2">
    <source>
        <dbReference type="Proteomes" id="UP000288052"/>
    </source>
</evidence>
<accession>A0A430F4C9</accession>
<proteinExistence type="predicted"/>
<keyword evidence="2" id="KW-1185">Reference proteome</keyword>
<dbReference type="RefSeq" id="WP_126032904.1">
    <property type="nucleotide sequence ID" value="NZ_QXGI01000012.1"/>
</dbReference>
<sequence length="221" mass="24700">MRTRISKHGKYEIREGVASEIGDSLEPGDLLTTLTADGKSIDVEVINPITNDDEFNEAITKLPAEVFIIVALARATVTDFYSLHPYLVRCLQDGEYNMWLSTKTESIPVKIKHPLHDDEPITADKVDADIITEKKVYTDGTVKVPNMPGLYKDCSGDVLVAFHNLGASKLYYSYITIEGQECLSLFEFARPVEDLADRWAPYTRITSIEQLRKAINAGVES</sequence>
<protein>
    <submittedName>
        <fullName evidence="1">Uncharacterized protein</fullName>
    </submittedName>
</protein>
<name>A0A430F4C9_9BIFI</name>
<dbReference type="Proteomes" id="UP000288052">
    <property type="component" value="Unassembled WGS sequence"/>
</dbReference>
<organism evidence="1 2">
    <name type="scientific">Bifidobacterium castoris</name>
    <dbReference type="NCBI Taxonomy" id="2306972"/>
    <lineage>
        <taxon>Bacteria</taxon>
        <taxon>Bacillati</taxon>
        <taxon>Actinomycetota</taxon>
        <taxon>Actinomycetes</taxon>
        <taxon>Bifidobacteriales</taxon>
        <taxon>Bifidobacteriaceae</taxon>
        <taxon>Bifidobacterium</taxon>
    </lineage>
</organism>
<evidence type="ECO:0000313" key="1">
    <source>
        <dbReference type="EMBL" id="RSX44658.1"/>
    </source>
</evidence>
<gene>
    <name evidence="1" type="ORF">D2E22_1944</name>
</gene>
<dbReference type="EMBL" id="QXGI01000012">
    <property type="protein sequence ID" value="RSX44658.1"/>
    <property type="molecule type" value="Genomic_DNA"/>
</dbReference>
<dbReference type="AlphaFoldDB" id="A0A430F4C9"/>
<reference evidence="1 2" key="1">
    <citation type="submission" date="2018-09" db="EMBL/GenBank/DDBJ databases">
        <title>Characterization of the phylogenetic diversity of five novel species belonging to the genus Bifidobacterium.</title>
        <authorList>
            <person name="Lugli G.A."/>
            <person name="Duranti S."/>
            <person name="Milani C."/>
        </authorList>
    </citation>
    <scope>NUCLEOTIDE SEQUENCE [LARGE SCALE GENOMIC DNA]</scope>
    <source>
        <strain evidence="1 2">2020B</strain>
    </source>
</reference>